<keyword evidence="7" id="KW-1185">Reference proteome</keyword>
<name>A0ABP8N944_9BACT</name>
<keyword evidence="1 3" id="KW-0597">Phosphoprotein</keyword>
<evidence type="ECO:0000256" key="3">
    <source>
        <dbReference type="PROSITE-ProRule" id="PRU00169"/>
    </source>
</evidence>
<dbReference type="Gene3D" id="3.40.50.2300">
    <property type="match status" value="1"/>
</dbReference>
<dbReference type="InterPro" id="IPR011006">
    <property type="entry name" value="CheY-like_superfamily"/>
</dbReference>
<dbReference type="PROSITE" id="PS50110">
    <property type="entry name" value="RESPONSE_REGULATORY"/>
    <property type="match status" value="1"/>
</dbReference>
<gene>
    <name evidence="6" type="ORF">GCM10023093_06920</name>
</gene>
<accession>A0ABP8N944</accession>
<dbReference type="RefSeq" id="WP_345078584.1">
    <property type="nucleotide sequence ID" value="NZ_BAABFA010000005.1"/>
</dbReference>
<dbReference type="SMART" id="SM00448">
    <property type="entry name" value="REC"/>
    <property type="match status" value="1"/>
</dbReference>
<feature type="modified residue" description="4-aspartylphosphate" evidence="3">
    <location>
        <position position="55"/>
    </location>
</feature>
<dbReference type="PROSITE" id="PS50043">
    <property type="entry name" value="HTH_LUXR_2"/>
    <property type="match status" value="1"/>
</dbReference>
<evidence type="ECO:0000259" key="5">
    <source>
        <dbReference type="PROSITE" id="PS50110"/>
    </source>
</evidence>
<sequence length="211" mass="23487">MKIKIAIADDHPLIIKGLQYILANKSNMQLTGCYTNGSELFRGLASAPVDVLILDIHMPGQSGDELAEILSGMYPDMKMLALTNEDSVYHIKNMFRKGVHGYILKTTKEEILLDAISTVYSGEQYLETALKERVIQDTLSAQKQTSADSLLSSREKEVLRLIGMDLTSQQIADKIFVSKRTVDYYRLCLLTKLGVKNVGALVKKGIQLGYI</sequence>
<dbReference type="InterPro" id="IPR000792">
    <property type="entry name" value="Tscrpt_reg_LuxR_C"/>
</dbReference>
<dbReference type="InterPro" id="IPR058245">
    <property type="entry name" value="NreC/VraR/RcsB-like_REC"/>
</dbReference>
<dbReference type="CDD" id="cd06170">
    <property type="entry name" value="LuxR_C_like"/>
    <property type="match status" value="1"/>
</dbReference>
<dbReference type="InterPro" id="IPR016032">
    <property type="entry name" value="Sig_transdc_resp-reg_C-effctor"/>
</dbReference>
<proteinExistence type="predicted"/>
<dbReference type="Pfam" id="PF00196">
    <property type="entry name" value="GerE"/>
    <property type="match status" value="1"/>
</dbReference>
<dbReference type="Proteomes" id="UP001500067">
    <property type="component" value="Unassembled WGS sequence"/>
</dbReference>
<dbReference type="SUPFAM" id="SSF46894">
    <property type="entry name" value="C-terminal effector domain of the bipartite response regulators"/>
    <property type="match status" value="1"/>
</dbReference>
<comment type="caution">
    <text evidence="6">The sequence shown here is derived from an EMBL/GenBank/DDBJ whole genome shotgun (WGS) entry which is preliminary data.</text>
</comment>
<dbReference type="SMART" id="SM00421">
    <property type="entry name" value="HTH_LUXR"/>
    <property type="match status" value="1"/>
</dbReference>
<dbReference type="CDD" id="cd17535">
    <property type="entry name" value="REC_NarL-like"/>
    <property type="match status" value="1"/>
</dbReference>
<evidence type="ECO:0000313" key="7">
    <source>
        <dbReference type="Proteomes" id="UP001500067"/>
    </source>
</evidence>
<evidence type="ECO:0000256" key="2">
    <source>
        <dbReference type="ARBA" id="ARBA00023125"/>
    </source>
</evidence>
<evidence type="ECO:0000313" key="6">
    <source>
        <dbReference type="EMBL" id="GAA4461734.1"/>
    </source>
</evidence>
<dbReference type="Pfam" id="PF00072">
    <property type="entry name" value="Response_reg"/>
    <property type="match status" value="1"/>
</dbReference>
<organism evidence="6 7">
    <name type="scientific">Nemorincola caseinilytica</name>
    <dbReference type="NCBI Taxonomy" id="2054315"/>
    <lineage>
        <taxon>Bacteria</taxon>
        <taxon>Pseudomonadati</taxon>
        <taxon>Bacteroidota</taxon>
        <taxon>Chitinophagia</taxon>
        <taxon>Chitinophagales</taxon>
        <taxon>Chitinophagaceae</taxon>
        <taxon>Nemorincola</taxon>
    </lineage>
</organism>
<evidence type="ECO:0000256" key="1">
    <source>
        <dbReference type="ARBA" id="ARBA00022553"/>
    </source>
</evidence>
<protein>
    <submittedName>
        <fullName evidence="6">Response regulator transcription factor</fullName>
    </submittedName>
</protein>
<reference evidence="7" key="1">
    <citation type="journal article" date="2019" name="Int. J. Syst. Evol. Microbiol.">
        <title>The Global Catalogue of Microorganisms (GCM) 10K type strain sequencing project: providing services to taxonomists for standard genome sequencing and annotation.</title>
        <authorList>
            <consortium name="The Broad Institute Genomics Platform"/>
            <consortium name="The Broad Institute Genome Sequencing Center for Infectious Disease"/>
            <person name="Wu L."/>
            <person name="Ma J."/>
        </authorList>
    </citation>
    <scope>NUCLEOTIDE SEQUENCE [LARGE SCALE GENOMIC DNA]</scope>
    <source>
        <strain evidence="7">JCM 32105</strain>
    </source>
</reference>
<keyword evidence="2" id="KW-0238">DNA-binding</keyword>
<feature type="domain" description="HTH luxR-type" evidence="4">
    <location>
        <begin position="144"/>
        <end position="209"/>
    </location>
</feature>
<dbReference type="InterPro" id="IPR001789">
    <property type="entry name" value="Sig_transdc_resp-reg_receiver"/>
</dbReference>
<feature type="domain" description="Response regulatory" evidence="5">
    <location>
        <begin position="4"/>
        <end position="120"/>
    </location>
</feature>
<dbReference type="PANTHER" id="PTHR43214">
    <property type="entry name" value="TWO-COMPONENT RESPONSE REGULATOR"/>
    <property type="match status" value="1"/>
</dbReference>
<dbReference type="PRINTS" id="PR00038">
    <property type="entry name" value="HTHLUXR"/>
</dbReference>
<dbReference type="SUPFAM" id="SSF52172">
    <property type="entry name" value="CheY-like"/>
    <property type="match status" value="1"/>
</dbReference>
<dbReference type="InterPro" id="IPR039420">
    <property type="entry name" value="WalR-like"/>
</dbReference>
<dbReference type="PANTHER" id="PTHR43214:SF43">
    <property type="entry name" value="TWO-COMPONENT RESPONSE REGULATOR"/>
    <property type="match status" value="1"/>
</dbReference>
<evidence type="ECO:0000259" key="4">
    <source>
        <dbReference type="PROSITE" id="PS50043"/>
    </source>
</evidence>
<dbReference type="EMBL" id="BAABFA010000005">
    <property type="protein sequence ID" value="GAA4461734.1"/>
    <property type="molecule type" value="Genomic_DNA"/>
</dbReference>